<dbReference type="InterPro" id="IPR050465">
    <property type="entry name" value="UPF0194_transport"/>
</dbReference>
<evidence type="ECO:0000256" key="3">
    <source>
        <dbReference type="ARBA" id="ARBA00023054"/>
    </source>
</evidence>
<evidence type="ECO:0000256" key="1">
    <source>
        <dbReference type="ARBA" id="ARBA00004196"/>
    </source>
</evidence>
<keyword evidence="5" id="KW-0812">Transmembrane</keyword>
<organism evidence="7 8">
    <name type="scientific">Gilvimarinus gilvus</name>
    <dbReference type="NCBI Taxonomy" id="3058038"/>
    <lineage>
        <taxon>Bacteria</taxon>
        <taxon>Pseudomonadati</taxon>
        <taxon>Pseudomonadota</taxon>
        <taxon>Gammaproteobacteria</taxon>
        <taxon>Cellvibrionales</taxon>
        <taxon>Cellvibrionaceae</taxon>
        <taxon>Gilvimarinus</taxon>
    </lineage>
</organism>
<keyword evidence="8" id="KW-1185">Reference proteome</keyword>
<dbReference type="Gene3D" id="2.40.50.100">
    <property type="match status" value="1"/>
</dbReference>
<evidence type="ECO:0000313" key="8">
    <source>
        <dbReference type="Proteomes" id="UP001273505"/>
    </source>
</evidence>
<dbReference type="EMBL" id="JAXAFO010000012">
    <property type="protein sequence ID" value="MDX6849475.1"/>
    <property type="molecule type" value="Genomic_DNA"/>
</dbReference>
<feature type="coiled-coil region" evidence="4">
    <location>
        <begin position="191"/>
        <end position="250"/>
    </location>
</feature>
<dbReference type="Pfam" id="PF25917">
    <property type="entry name" value="BSH_RND"/>
    <property type="match status" value="1"/>
</dbReference>
<accession>A0ABU4RX49</accession>
<comment type="caution">
    <text evidence="7">The sequence shown here is derived from an EMBL/GenBank/DDBJ whole genome shotgun (WGS) entry which is preliminary data.</text>
</comment>
<reference evidence="7 8" key="1">
    <citation type="submission" date="2023-11" db="EMBL/GenBank/DDBJ databases">
        <title>Gilvimarinus fulvus sp. nov., isolated from the surface of Kelp.</title>
        <authorList>
            <person name="Sun Y.Y."/>
            <person name="Gong Y."/>
            <person name="Du Z.J."/>
        </authorList>
    </citation>
    <scope>NUCLEOTIDE SEQUENCE [LARGE SCALE GENOMIC DNA]</scope>
    <source>
        <strain evidence="7 8">SDUM040013</strain>
    </source>
</reference>
<keyword evidence="5" id="KW-1133">Transmembrane helix</keyword>
<gene>
    <name evidence="7" type="ORF">SCD92_08895</name>
</gene>
<keyword evidence="3 4" id="KW-0175">Coiled coil</keyword>
<dbReference type="PANTHER" id="PTHR32347">
    <property type="entry name" value="EFFLUX SYSTEM COMPONENT YKNX-RELATED"/>
    <property type="match status" value="1"/>
</dbReference>
<dbReference type="Gene3D" id="2.40.420.20">
    <property type="match status" value="1"/>
</dbReference>
<dbReference type="Gene3D" id="2.40.30.170">
    <property type="match status" value="1"/>
</dbReference>
<dbReference type="Gene3D" id="1.10.287.470">
    <property type="entry name" value="Helix hairpin bin"/>
    <property type="match status" value="1"/>
</dbReference>
<comment type="subcellular location">
    <subcellularLocation>
        <location evidence="1">Cell envelope</location>
    </subcellularLocation>
</comment>
<evidence type="ECO:0000259" key="6">
    <source>
        <dbReference type="Pfam" id="PF25917"/>
    </source>
</evidence>
<dbReference type="PANTHER" id="PTHR32347:SF14">
    <property type="entry name" value="EFFLUX SYSTEM COMPONENT YKNX-RELATED"/>
    <property type="match status" value="1"/>
</dbReference>
<proteinExistence type="inferred from homology"/>
<evidence type="ECO:0000256" key="5">
    <source>
        <dbReference type="SAM" id="Phobius"/>
    </source>
</evidence>
<dbReference type="RefSeq" id="WP_302722828.1">
    <property type="nucleotide sequence ID" value="NZ_JAULRU010000570.1"/>
</dbReference>
<comment type="similarity">
    <text evidence="2">Belongs to the membrane fusion protein (MFP) (TC 8.A.1) family.</text>
</comment>
<feature type="transmembrane region" description="Helical" evidence="5">
    <location>
        <begin position="30"/>
        <end position="49"/>
    </location>
</feature>
<protein>
    <submittedName>
        <fullName evidence="7">Efflux RND transporter periplasmic adaptor subunit</fullName>
    </submittedName>
</protein>
<evidence type="ECO:0000313" key="7">
    <source>
        <dbReference type="EMBL" id="MDX6849475.1"/>
    </source>
</evidence>
<sequence>MTTVAFNKIKDTSSQDVTIKSPRRAWHIQAAIAGVVILIAALTYAIAGFSKVLVADEIISGQDLRFAVVERGDLVREVAAQARVVVANSPTLFSTAQGKVELLVKAGDDVQKGQILARVSSPELGERLAREGSELTRLKIALEQQKVTARQISVERQQLLALAQVALAAADREQRRSEQSFGLNLISAFDYEEVQDNLARAKLEFRQAEQNLGLSKDTQAFVGQSLQLQVQSQQLIIDALQRQLDELTITSPVDGMVGNVEVNQSQMVAANQPLISVVDLSSFEVEARVAEGLAAEIGVGMDAAVSVSGEIFAAVVTAISPEVVQGEVTVRIGFSGSRPPGLRQNQRLSAKILLENITDVLMVQRGPFFDNYAGSVFKVNGEDAIKTPVQLGAKSLRAVQVTSGLQEGDKIIVSALSNLGDIKKILVTN</sequence>
<dbReference type="Proteomes" id="UP001273505">
    <property type="component" value="Unassembled WGS sequence"/>
</dbReference>
<name>A0ABU4RX49_9GAMM</name>
<evidence type="ECO:0000256" key="2">
    <source>
        <dbReference type="ARBA" id="ARBA00009477"/>
    </source>
</evidence>
<evidence type="ECO:0000256" key="4">
    <source>
        <dbReference type="SAM" id="Coils"/>
    </source>
</evidence>
<feature type="domain" description="Multidrug resistance protein MdtA-like barrel-sandwich hybrid" evidence="6">
    <location>
        <begin position="100"/>
        <end position="279"/>
    </location>
</feature>
<dbReference type="InterPro" id="IPR058625">
    <property type="entry name" value="MdtA-like_BSH"/>
</dbReference>
<keyword evidence="5" id="KW-0472">Membrane</keyword>